<protein>
    <submittedName>
        <fullName evidence="1 2">Uncharacterized protein</fullName>
    </submittedName>
</protein>
<dbReference type="HOGENOM" id="CLU_1919036_0_0_1"/>
<organism evidence="1">
    <name type="scientific">Capitella teleta</name>
    <name type="common">Polychaete worm</name>
    <dbReference type="NCBI Taxonomy" id="283909"/>
    <lineage>
        <taxon>Eukaryota</taxon>
        <taxon>Metazoa</taxon>
        <taxon>Spiralia</taxon>
        <taxon>Lophotrochozoa</taxon>
        <taxon>Annelida</taxon>
        <taxon>Polychaeta</taxon>
        <taxon>Sedentaria</taxon>
        <taxon>Scolecida</taxon>
        <taxon>Capitellidae</taxon>
        <taxon>Capitella</taxon>
    </lineage>
</organism>
<name>R7VFB1_CAPTE</name>
<dbReference type="AlphaFoldDB" id="R7VFB1"/>
<accession>R7VFB1</accession>
<reference evidence="1 3" key="2">
    <citation type="journal article" date="2013" name="Nature">
        <title>Insights into bilaterian evolution from three spiralian genomes.</title>
        <authorList>
            <person name="Simakov O."/>
            <person name="Marletaz F."/>
            <person name="Cho S.J."/>
            <person name="Edsinger-Gonzales E."/>
            <person name="Havlak P."/>
            <person name="Hellsten U."/>
            <person name="Kuo D.H."/>
            <person name="Larsson T."/>
            <person name="Lv J."/>
            <person name="Arendt D."/>
            <person name="Savage R."/>
            <person name="Osoegawa K."/>
            <person name="de Jong P."/>
            <person name="Grimwood J."/>
            <person name="Chapman J.A."/>
            <person name="Shapiro H."/>
            <person name="Aerts A."/>
            <person name="Otillar R.P."/>
            <person name="Terry A.Y."/>
            <person name="Boore J.L."/>
            <person name="Grigoriev I.V."/>
            <person name="Lindberg D.R."/>
            <person name="Seaver E.C."/>
            <person name="Weisblat D.A."/>
            <person name="Putnam N.H."/>
            <person name="Rokhsar D.S."/>
        </authorList>
    </citation>
    <scope>NUCLEOTIDE SEQUENCE</scope>
    <source>
        <strain evidence="1 3">I ESC-2004</strain>
    </source>
</reference>
<gene>
    <name evidence="1" type="ORF">CAPTEDRAFT_203158</name>
</gene>
<keyword evidence="3" id="KW-1185">Reference proteome</keyword>
<dbReference type="EMBL" id="KB294560">
    <property type="protein sequence ID" value="ELU14360.1"/>
    <property type="molecule type" value="Genomic_DNA"/>
</dbReference>
<evidence type="ECO:0000313" key="2">
    <source>
        <dbReference type="EnsemblMetazoa" id="CapteP203158"/>
    </source>
</evidence>
<reference evidence="3" key="1">
    <citation type="submission" date="2012-12" db="EMBL/GenBank/DDBJ databases">
        <authorList>
            <person name="Hellsten U."/>
            <person name="Grimwood J."/>
            <person name="Chapman J.A."/>
            <person name="Shapiro H."/>
            <person name="Aerts A."/>
            <person name="Otillar R.P."/>
            <person name="Terry A.Y."/>
            <person name="Boore J.L."/>
            <person name="Simakov O."/>
            <person name="Marletaz F."/>
            <person name="Cho S.-J."/>
            <person name="Edsinger-Gonzales E."/>
            <person name="Havlak P."/>
            <person name="Kuo D.-H."/>
            <person name="Larsson T."/>
            <person name="Lv J."/>
            <person name="Arendt D."/>
            <person name="Savage R."/>
            <person name="Osoegawa K."/>
            <person name="de Jong P."/>
            <person name="Lindberg D.R."/>
            <person name="Seaver E.C."/>
            <person name="Weisblat D.A."/>
            <person name="Putnam N.H."/>
            <person name="Grigoriev I.V."/>
            <person name="Rokhsar D.S."/>
        </authorList>
    </citation>
    <scope>NUCLEOTIDE SEQUENCE</scope>
    <source>
        <strain evidence="3">I ESC-2004</strain>
    </source>
</reference>
<dbReference type="EMBL" id="AMQN01018578">
    <property type="status" value="NOT_ANNOTATED_CDS"/>
    <property type="molecule type" value="Genomic_DNA"/>
</dbReference>
<dbReference type="Proteomes" id="UP000014760">
    <property type="component" value="Unassembled WGS sequence"/>
</dbReference>
<evidence type="ECO:0000313" key="3">
    <source>
        <dbReference type="Proteomes" id="UP000014760"/>
    </source>
</evidence>
<evidence type="ECO:0000313" key="1">
    <source>
        <dbReference type="EMBL" id="ELU14360.1"/>
    </source>
</evidence>
<dbReference type="EnsemblMetazoa" id="CapteT203158">
    <property type="protein sequence ID" value="CapteP203158"/>
    <property type="gene ID" value="CapteG203158"/>
</dbReference>
<reference evidence="2" key="3">
    <citation type="submission" date="2015-06" db="UniProtKB">
        <authorList>
            <consortium name="EnsemblMetazoa"/>
        </authorList>
    </citation>
    <scope>IDENTIFICATION</scope>
</reference>
<proteinExistence type="predicted"/>
<sequence>MYVKAENNYLNWRLNRFQCELFKITIVASFDCFREAVKAPPELAFGGTSASIEVKDLEKEMLAKQKLQLIEELKKSQYMERLEYVHKRFLITLIRGGPTAEEIRQDLLSAGFAPEEFSIEYLRNSNFEMAYG</sequence>